<protein>
    <recommendedName>
        <fullName evidence="5">Phage abortive infection protein</fullName>
    </recommendedName>
</protein>
<sequence length="265" mass="30855">MEKMPKEPGNWQAIGLIAFVVLCWLGLGFYASSRPEPGEFGDMFGSVNALFSGLAFAGLIYAIWLQRIELRLQRRELEATRAELAGQRAQMEAQNRTLRKQNFEDTFFQLLRLHNDIVNAIDLVKTGEGGRITKGRDCFSVFYKRLREKYAEKQEEFERGGIAVQHFLNEVYLAFYKEHEAELGHYFRSLYNIVKFIKNSEVPDKRLYTNLVRAQLSSNELLLIFYNCLSKMGNEKFRPLTVEFNILKHLQTDQLLKSDHASLYY</sequence>
<feature type="transmembrane region" description="Helical" evidence="2">
    <location>
        <begin position="43"/>
        <end position="65"/>
    </location>
</feature>
<evidence type="ECO:0008006" key="5">
    <source>
        <dbReference type="Google" id="ProtNLM"/>
    </source>
</evidence>
<keyword evidence="2" id="KW-0812">Transmembrane</keyword>
<feature type="transmembrane region" description="Helical" evidence="2">
    <location>
        <begin position="12"/>
        <end position="31"/>
    </location>
</feature>
<gene>
    <name evidence="3" type="ORF">SCL_1444</name>
</gene>
<keyword evidence="1" id="KW-0175">Coiled coil</keyword>
<keyword evidence="2" id="KW-1133">Transmembrane helix</keyword>
<evidence type="ECO:0000256" key="2">
    <source>
        <dbReference type="SAM" id="Phobius"/>
    </source>
</evidence>
<proteinExistence type="predicted"/>
<dbReference type="KEGG" id="slim:SCL_1444"/>
<dbReference type="InterPro" id="IPR031709">
    <property type="entry name" value="PutAbiC"/>
</dbReference>
<dbReference type="Proteomes" id="UP000243180">
    <property type="component" value="Chromosome"/>
</dbReference>
<keyword evidence="2" id="KW-0472">Membrane</keyword>
<keyword evidence="4" id="KW-1185">Reference proteome</keyword>
<name>A0A1B4XG46_9GAMM</name>
<dbReference type="RefSeq" id="WP_096360573.1">
    <property type="nucleotide sequence ID" value="NZ_AP014879.1"/>
</dbReference>
<organism evidence="3 4">
    <name type="scientific">Sulfuricaulis limicola</name>
    <dbReference type="NCBI Taxonomy" id="1620215"/>
    <lineage>
        <taxon>Bacteria</taxon>
        <taxon>Pseudomonadati</taxon>
        <taxon>Pseudomonadota</taxon>
        <taxon>Gammaproteobacteria</taxon>
        <taxon>Acidiferrobacterales</taxon>
        <taxon>Acidiferrobacteraceae</taxon>
        <taxon>Sulfuricaulis</taxon>
    </lineage>
</organism>
<dbReference type="Pfam" id="PF16872">
    <property type="entry name" value="putAbiC"/>
    <property type="match status" value="1"/>
</dbReference>
<evidence type="ECO:0000313" key="4">
    <source>
        <dbReference type="Proteomes" id="UP000243180"/>
    </source>
</evidence>
<reference evidence="3 4" key="1">
    <citation type="submission" date="2015-05" db="EMBL/GenBank/DDBJ databases">
        <title>Complete genome sequence of a sulfur-oxidizing gammaproteobacterium strain HA5.</title>
        <authorList>
            <person name="Miura A."/>
            <person name="Kojima H."/>
            <person name="Fukui M."/>
        </authorList>
    </citation>
    <scope>NUCLEOTIDE SEQUENCE [LARGE SCALE GENOMIC DNA]</scope>
    <source>
        <strain evidence="3 4">HA5</strain>
    </source>
</reference>
<dbReference type="OrthoDB" id="346283at2"/>
<accession>A0A1B4XG46</accession>
<dbReference type="AlphaFoldDB" id="A0A1B4XG46"/>
<dbReference type="EMBL" id="AP014879">
    <property type="protein sequence ID" value="BAV33755.1"/>
    <property type="molecule type" value="Genomic_DNA"/>
</dbReference>
<evidence type="ECO:0000313" key="3">
    <source>
        <dbReference type="EMBL" id="BAV33755.1"/>
    </source>
</evidence>
<feature type="coiled-coil region" evidence="1">
    <location>
        <begin position="65"/>
        <end position="101"/>
    </location>
</feature>
<dbReference type="InParanoid" id="A0A1B4XG46"/>
<evidence type="ECO:0000256" key="1">
    <source>
        <dbReference type="SAM" id="Coils"/>
    </source>
</evidence>